<keyword evidence="6 9" id="KW-0472">Membrane</keyword>
<reference evidence="10" key="1">
    <citation type="submission" date="2020-02" db="EMBL/GenBank/DDBJ databases">
        <authorList>
            <person name="Meier V. D."/>
        </authorList>
    </citation>
    <scope>NUCLEOTIDE SEQUENCE</scope>
    <source>
        <strain evidence="10">AVDCRST_MAG42</strain>
    </source>
</reference>
<comment type="similarity">
    <text evidence="7">Belongs to the glycosyltransferase 87 family.</text>
</comment>
<evidence type="ECO:0000256" key="9">
    <source>
        <dbReference type="SAM" id="Phobius"/>
    </source>
</evidence>
<feature type="transmembrane region" description="Helical" evidence="9">
    <location>
        <begin position="148"/>
        <end position="181"/>
    </location>
</feature>
<evidence type="ECO:0000256" key="4">
    <source>
        <dbReference type="ARBA" id="ARBA00022692"/>
    </source>
</evidence>
<feature type="transmembrane region" description="Helical" evidence="9">
    <location>
        <begin position="322"/>
        <end position="339"/>
    </location>
</feature>
<evidence type="ECO:0000256" key="1">
    <source>
        <dbReference type="ARBA" id="ARBA00004651"/>
    </source>
</evidence>
<accession>A0A6J4H254</accession>
<evidence type="ECO:0000256" key="6">
    <source>
        <dbReference type="ARBA" id="ARBA00023136"/>
    </source>
</evidence>
<dbReference type="InterPro" id="IPR018584">
    <property type="entry name" value="GT87"/>
</dbReference>
<dbReference type="GO" id="GO:0016758">
    <property type="term" value="F:hexosyltransferase activity"/>
    <property type="evidence" value="ECO:0007669"/>
    <property type="project" value="InterPro"/>
</dbReference>
<name>A0A6J4H254_9BACT</name>
<feature type="transmembrane region" description="Helical" evidence="9">
    <location>
        <begin position="345"/>
        <end position="361"/>
    </location>
</feature>
<dbReference type="EMBL" id="CADCTA010000001">
    <property type="protein sequence ID" value="CAA9210509.1"/>
    <property type="molecule type" value="Genomic_DNA"/>
</dbReference>
<dbReference type="Pfam" id="PF09594">
    <property type="entry name" value="GT87"/>
    <property type="match status" value="1"/>
</dbReference>
<gene>
    <name evidence="10" type="ORF">AVDCRST_MAG42-862</name>
</gene>
<sequence length="445" mass="49585">MTAEPTHPAPASEPRRRGSKVLLWLFIFAYVPFLLAHGIDALKQPAVDFPPLYSATKATFDQGRSPYGEGAFEQQALALGRWVPPFIYPPPSLLVVYPLHFFSYDGAKAMMLVVNHLCLIFASVFMLRSLFREEFARIPHQLGGALAIVYILLFDPAVVTLQLGQVNLLLLVCLCLMWHALKRNGSALAIAIPLSLAIVIKTYPGLLVLLLITCRRYKAAGLTLALYAVYCAASHLLLPSGIWSDWLIKVLPNGDEAHPGPWNQNIRAFIARTFMPNGFSEALLPMPALVKPSIMLLSLCVLGATVWVSYRAWRKPNGTRRVDLLTSLYLFTMFLIAPVSWEHHFIYLLPCLVLVLLMLLSGEVQGQWRWIIALSLCLIAWRLPIFGEGLRKGPWVLLISAKFYPAVALWIFFFVRALRDSSSADNRDPAHDISQPDSALATAAV</sequence>
<evidence type="ECO:0000256" key="7">
    <source>
        <dbReference type="ARBA" id="ARBA00024033"/>
    </source>
</evidence>
<evidence type="ECO:0000256" key="2">
    <source>
        <dbReference type="ARBA" id="ARBA00022475"/>
    </source>
</evidence>
<feature type="transmembrane region" description="Helical" evidence="9">
    <location>
        <begin position="293"/>
        <end position="310"/>
    </location>
</feature>
<comment type="subcellular location">
    <subcellularLocation>
        <location evidence="1">Cell membrane</location>
        <topology evidence="1">Multi-pass membrane protein</topology>
    </subcellularLocation>
</comment>
<feature type="transmembrane region" description="Helical" evidence="9">
    <location>
        <begin position="187"/>
        <end position="212"/>
    </location>
</feature>
<evidence type="ECO:0000256" key="5">
    <source>
        <dbReference type="ARBA" id="ARBA00022989"/>
    </source>
</evidence>
<keyword evidence="3" id="KW-0808">Transferase</keyword>
<keyword evidence="4 9" id="KW-0812">Transmembrane</keyword>
<keyword evidence="5 9" id="KW-1133">Transmembrane helix</keyword>
<evidence type="ECO:0000313" key="10">
    <source>
        <dbReference type="EMBL" id="CAA9210509.1"/>
    </source>
</evidence>
<protein>
    <recommendedName>
        <fullName evidence="11">DUF2029 domain-containing protein</fullName>
    </recommendedName>
</protein>
<feature type="transmembrane region" description="Helical" evidence="9">
    <location>
        <begin position="393"/>
        <end position="415"/>
    </location>
</feature>
<feature type="transmembrane region" description="Helical" evidence="9">
    <location>
        <begin position="109"/>
        <end position="127"/>
    </location>
</feature>
<feature type="transmembrane region" description="Helical" evidence="9">
    <location>
        <begin position="21"/>
        <end position="39"/>
    </location>
</feature>
<evidence type="ECO:0008006" key="11">
    <source>
        <dbReference type="Google" id="ProtNLM"/>
    </source>
</evidence>
<dbReference type="GO" id="GO:0005886">
    <property type="term" value="C:plasma membrane"/>
    <property type="evidence" value="ECO:0007669"/>
    <property type="project" value="UniProtKB-SubCell"/>
</dbReference>
<evidence type="ECO:0000256" key="3">
    <source>
        <dbReference type="ARBA" id="ARBA00022679"/>
    </source>
</evidence>
<proteinExistence type="inferred from homology"/>
<feature type="transmembrane region" description="Helical" evidence="9">
    <location>
        <begin position="368"/>
        <end position="387"/>
    </location>
</feature>
<feature type="region of interest" description="Disordered" evidence="8">
    <location>
        <begin position="424"/>
        <end position="445"/>
    </location>
</feature>
<dbReference type="AlphaFoldDB" id="A0A6J4H254"/>
<feature type="transmembrane region" description="Helical" evidence="9">
    <location>
        <begin position="224"/>
        <end position="243"/>
    </location>
</feature>
<organism evidence="10">
    <name type="scientific">uncultured Chthoniobacterales bacterium</name>
    <dbReference type="NCBI Taxonomy" id="1836801"/>
    <lineage>
        <taxon>Bacteria</taxon>
        <taxon>Pseudomonadati</taxon>
        <taxon>Verrucomicrobiota</taxon>
        <taxon>Spartobacteria</taxon>
        <taxon>Chthoniobacterales</taxon>
        <taxon>environmental samples</taxon>
    </lineage>
</organism>
<evidence type="ECO:0000256" key="8">
    <source>
        <dbReference type="SAM" id="MobiDB-lite"/>
    </source>
</evidence>
<keyword evidence="2" id="KW-1003">Cell membrane</keyword>